<dbReference type="GeneID" id="24164778"/>
<accession>A0A0E1RXX5</accession>
<dbReference type="Proteomes" id="UP000001261">
    <property type="component" value="Unassembled WGS sequence"/>
</dbReference>
<dbReference type="AlphaFoldDB" id="A0A0E1RXX5"/>
<dbReference type="EMBL" id="GG704912">
    <property type="protein sequence ID" value="EAS31919.2"/>
    <property type="molecule type" value="Genomic_DNA"/>
</dbReference>
<dbReference type="VEuPathDB" id="FungiDB:CIMG_13151"/>
<evidence type="ECO:0000313" key="1">
    <source>
        <dbReference type="EMBL" id="EAS31919.2"/>
    </source>
</evidence>
<dbReference type="RefSeq" id="XP_001243502.2">
    <property type="nucleotide sequence ID" value="XM_001243501.2"/>
</dbReference>
<reference evidence="2" key="2">
    <citation type="journal article" date="2010" name="Genome Res.">
        <title>Population genomic sequencing of Coccidioides fungi reveals recent hybridization and transposon control.</title>
        <authorList>
            <person name="Neafsey D.E."/>
            <person name="Barker B.M."/>
            <person name="Sharpton T.J."/>
            <person name="Stajich J.E."/>
            <person name="Park D.J."/>
            <person name="Whiston E."/>
            <person name="Hung C.-Y."/>
            <person name="McMahan C."/>
            <person name="White J."/>
            <person name="Sykes S."/>
            <person name="Heiman D."/>
            <person name="Young S."/>
            <person name="Zeng Q."/>
            <person name="Abouelleil A."/>
            <person name="Aftuck L."/>
            <person name="Bessette D."/>
            <person name="Brown A."/>
            <person name="FitzGerald M."/>
            <person name="Lui A."/>
            <person name="Macdonald J.P."/>
            <person name="Priest M."/>
            <person name="Orbach M.J."/>
            <person name="Galgiani J.N."/>
            <person name="Kirkland T.N."/>
            <person name="Cole G.T."/>
            <person name="Birren B.W."/>
            <person name="Henn M.R."/>
            <person name="Taylor J.W."/>
            <person name="Rounsley S.D."/>
        </authorList>
    </citation>
    <scope>GENOME REANNOTATION</scope>
    <source>
        <strain evidence="2">RS</strain>
    </source>
</reference>
<dbReference type="KEGG" id="cim:CIMG_13151"/>
<evidence type="ECO:0000313" key="2">
    <source>
        <dbReference type="Proteomes" id="UP000001261"/>
    </source>
</evidence>
<sequence length="280" mass="32436">MPSNCDATGKQDYIPATWLLSRTLKKQLFRTEQIKFQSAAHQFGQVLKCLMICCTTETSWFDKPIMELPHNHHHDVLCSLESKIRDELQQSLLDLMKTEQCELKLTDEEMMENGWHAGGDKKNSPTWFTCLRCGCRSKATVLQQSIADKTHIHHYRQMNKAMYTYCLVCRDVQVKSNILDWQAMWKSFNELVMLLQREAGIVQDVIDLDTDHAALLSRCLDIIRDIWNNHDSPYQMCASIFSDAINCWYGACGLSFKKEDSLIQRCNTVPPKNEAADYWL</sequence>
<reference evidence="2" key="1">
    <citation type="journal article" date="2009" name="Genome Res.">
        <title>Comparative genomic analyses of the human fungal pathogens Coccidioides and their relatives.</title>
        <authorList>
            <person name="Sharpton T.J."/>
            <person name="Stajich J.E."/>
            <person name="Rounsley S.D."/>
            <person name="Gardner M.J."/>
            <person name="Wortman J.R."/>
            <person name="Jordar V.S."/>
            <person name="Maiti R."/>
            <person name="Kodira C.D."/>
            <person name="Neafsey D.E."/>
            <person name="Zeng Q."/>
            <person name="Hung C.-Y."/>
            <person name="McMahan C."/>
            <person name="Muszewska A."/>
            <person name="Grynberg M."/>
            <person name="Mandel M.A."/>
            <person name="Kellner E.M."/>
            <person name="Barker B.M."/>
            <person name="Galgiani J.N."/>
            <person name="Orbach M.J."/>
            <person name="Kirkland T.N."/>
            <person name="Cole G.T."/>
            <person name="Henn M.R."/>
            <person name="Birren B.W."/>
            <person name="Taylor J.W."/>
        </authorList>
    </citation>
    <scope>NUCLEOTIDE SEQUENCE [LARGE SCALE GENOMIC DNA]</scope>
    <source>
        <strain evidence="2">RS</strain>
    </source>
</reference>
<dbReference type="OrthoDB" id="4511048at2759"/>
<gene>
    <name evidence="1" type="ORF">CIMG_13151</name>
</gene>
<organism evidence="1 2">
    <name type="scientific">Coccidioides immitis (strain RS)</name>
    <name type="common">Valley fever fungus</name>
    <dbReference type="NCBI Taxonomy" id="246410"/>
    <lineage>
        <taxon>Eukaryota</taxon>
        <taxon>Fungi</taxon>
        <taxon>Dikarya</taxon>
        <taxon>Ascomycota</taxon>
        <taxon>Pezizomycotina</taxon>
        <taxon>Eurotiomycetes</taxon>
        <taxon>Eurotiomycetidae</taxon>
        <taxon>Onygenales</taxon>
        <taxon>Onygenaceae</taxon>
        <taxon>Coccidioides</taxon>
    </lineage>
</organism>
<keyword evidence="2" id="KW-1185">Reference proteome</keyword>
<dbReference type="STRING" id="246410.A0A0E1RXX5"/>
<name>A0A0E1RXX5_COCIM</name>
<proteinExistence type="predicted"/>
<dbReference type="InParanoid" id="A0A0E1RXX5"/>
<protein>
    <submittedName>
        <fullName evidence="1">Uncharacterized protein</fullName>
    </submittedName>
</protein>